<proteinExistence type="predicted"/>
<dbReference type="EMBL" id="SNWD01000013">
    <property type="protein sequence ID" value="TDN79224.1"/>
    <property type="molecule type" value="Genomic_DNA"/>
</dbReference>
<protein>
    <submittedName>
        <fullName evidence="1">Uncharacterized protein</fullName>
    </submittedName>
</protein>
<evidence type="ECO:0000313" key="2">
    <source>
        <dbReference type="Proteomes" id="UP000295493"/>
    </source>
</evidence>
<accession>A0A4R6FFP5</accession>
<evidence type="ECO:0000313" key="1">
    <source>
        <dbReference type="EMBL" id="TDN79224.1"/>
    </source>
</evidence>
<comment type="caution">
    <text evidence="1">The sequence shown here is derived from an EMBL/GenBank/DDBJ whole genome shotgun (WGS) entry which is preliminary data.</text>
</comment>
<dbReference type="AlphaFoldDB" id="A0A4R6FFP5"/>
<gene>
    <name evidence="1" type="ORF">EV664_1132</name>
</gene>
<organism evidence="1 2">
    <name type="scientific">Stakelama pacifica</name>
    <dbReference type="NCBI Taxonomy" id="517720"/>
    <lineage>
        <taxon>Bacteria</taxon>
        <taxon>Pseudomonadati</taxon>
        <taxon>Pseudomonadota</taxon>
        <taxon>Alphaproteobacteria</taxon>
        <taxon>Sphingomonadales</taxon>
        <taxon>Sphingomonadaceae</taxon>
        <taxon>Stakelama</taxon>
    </lineage>
</organism>
<sequence>MDIIYLRERQRVSLERARAATNAVAGAAHASLAGLYAEWIQQHEDIAAGRSVIRKYPIHRV</sequence>
<reference evidence="1 2" key="1">
    <citation type="submission" date="2019-03" db="EMBL/GenBank/DDBJ databases">
        <title>Genomic Encyclopedia of Type Strains, Phase IV (KMG-IV): sequencing the most valuable type-strain genomes for metagenomic binning, comparative biology and taxonomic classification.</title>
        <authorList>
            <person name="Goeker M."/>
        </authorList>
    </citation>
    <scope>NUCLEOTIDE SEQUENCE [LARGE SCALE GENOMIC DNA]</scope>
    <source>
        <strain evidence="1 2">DSM 25059</strain>
    </source>
</reference>
<keyword evidence="2" id="KW-1185">Reference proteome</keyword>
<dbReference type="RefSeq" id="WP_133496588.1">
    <property type="nucleotide sequence ID" value="NZ_BMLU01000012.1"/>
</dbReference>
<dbReference type="Proteomes" id="UP000295493">
    <property type="component" value="Unassembled WGS sequence"/>
</dbReference>
<name>A0A4R6FFP5_9SPHN</name>